<keyword evidence="1" id="KW-0472">Membrane</keyword>
<keyword evidence="1" id="KW-0812">Transmembrane</keyword>
<comment type="caution">
    <text evidence="2">The sequence shown here is derived from an EMBL/GenBank/DDBJ whole genome shotgun (WGS) entry which is preliminary data.</text>
</comment>
<gene>
    <name evidence="2" type="ORF">BJ984_001610</name>
</gene>
<dbReference type="AlphaFoldDB" id="A0A852SNQ7"/>
<dbReference type="EMBL" id="JACCBM010000001">
    <property type="protein sequence ID" value="NYD70452.1"/>
    <property type="molecule type" value="Genomic_DNA"/>
</dbReference>
<name>A0A852SNQ7_9MICO</name>
<proteinExistence type="predicted"/>
<feature type="transmembrane region" description="Helical" evidence="1">
    <location>
        <begin position="49"/>
        <end position="74"/>
    </location>
</feature>
<dbReference type="Proteomes" id="UP000549913">
    <property type="component" value="Unassembled WGS sequence"/>
</dbReference>
<evidence type="ECO:0000313" key="2">
    <source>
        <dbReference type="EMBL" id="NYD70452.1"/>
    </source>
</evidence>
<reference evidence="2 3" key="1">
    <citation type="submission" date="2020-07" db="EMBL/GenBank/DDBJ databases">
        <title>Sequencing the genomes of 1000 actinobacteria strains.</title>
        <authorList>
            <person name="Klenk H.-P."/>
        </authorList>
    </citation>
    <scope>NUCLEOTIDE SEQUENCE [LARGE SCALE GENOMIC DNA]</scope>
    <source>
        <strain evidence="2 3">DSM 26474</strain>
    </source>
</reference>
<sequence length="87" mass="9755">MSDAENTPPSRVQRSLTFMIAAVIGLSVLAFVALLIGLATQTLNYDLQIWQVVFFVPYFGLPIGFVLIFVLLIISIRRRRQDARGSK</sequence>
<organism evidence="2 3">
    <name type="scientific">Herbiconiux flava</name>
    <dbReference type="NCBI Taxonomy" id="881268"/>
    <lineage>
        <taxon>Bacteria</taxon>
        <taxon>Bacillati</taxon>
        <taxon>Actinomycetota</taxon>
        <taxon>Actinomycetes</taxon>
        <taxon>Micrococcales</taxon>
        <taxon>Microbacteriaceae</taxon>
        <taxon>Herbiconiux</taxon>
    </lineage>
</organism>
<feature type="transmembrane region" description="Helical" evidence="1">
    <location>
        <begin position="16"/>
        <end position="37"/>
    </location>
</feature>
<protein>
    <submittedName>
        <fullName evidence="2">TRAP-type C4-dicarboxylate transport system permease small subunit</fullName>
    </submittedName>
</protein>
<keyword evidence="3" id="KW-1185">Reference proteome</keyword>
<evidence type="ECO:0000313" key="3">
    <source>
        <dbReference type="Proteomes" id="UP000549913"/>
    </source>
</evidence>
<accession>A0A852SNQ7</accession>
<evidence type="ECO:0000256" key="1">
    <source>
        <dbReference type="SAM" id="Phobius"/>
    </source>
</evidence>
<dbReference type="RefSeq" id="WP_173183534.1">
    <property type="nucleotide sequence ID" value="NZ_BSEW01000001.1"/>
</dbReference>
<keyword evidence="1" id="KW-1133">Transmembrane helix</keyword>